<keyword evidence="3" id="KW-1185">Reference proteome</keyword>
<feature type="compositionally biased region" description="Acidic residues" evidence="1">
    <location>
        <begin position="68"/>
        <end position="77"/>
    </location>
</feature>
<sequence>MKSTNGDLAIAIEAAKTDTREAPWYGVWNIILTQKLFNNFCKKPCSTITYPQFPLTSDVDTCEEVEDDEESEEEFEEKDIRIRPTGGDVGPLTPERSVPIQHHPIQYRPNRYHPPRHVRCSPIERKTDAPSPDTGGMSSDFLLSTPLQTPISTMKNATLIGGSPNISTRAQQNYRSAPQSIISSVLSSAPSSIMSNELTRVSASTVSRSPSVAIASAPHLSSPKKSTRIPDFVQLIFRPKAAEFPSFEKMIILLVEIKKRVPQGIPTLINQNSLLDQVHAQVYHAFSTDMSIHTLGIIIALGDAWTYQEYNRLTAWTNFIQEGPNPDLSYAPPGSQKQKTKAPIALTSAKVEAHFNNGYAVLGTSESDRALLALRQRLKELDRWK</sequence>
<accession>A0A9P5XYN5</accession>
<evidence type="ECO:0000313" key="2">
    <source>
        <dbReference type="EMBL" id="KAF9459180.1"/>
    </source>
</evidence>
<dbReference type="EMBL" id="MU150322">
    <property type="protein sequence ID" value="KAF9459180.1"/>
    <property type="molecule type" value="Genomic_DNA"/>
</dbReference>
<gene>
    <name evidence="2" type="ORF">BDZ94DRAFT_1325002</name>
</gene>
<protein>
    <submittedName>
        <fullName evidence="2">Uncharacterized protein</fullName>
    </submittedName>
</protein>
<reference evidence="2" key="1">
    <citation type="submission" date="2020-11" db="EMBL/GenBank/DDBJ databases">
        <authorList>
            <consortium name="DOE Joint Genome Institute"/>
            <person name="Ahrendt S."/>
            <person name="Riley R."/>
            <person name="Andreopoulos W."/>
            <person name="Labutti K."/>
            <person name="Pangilinan J."/>
            <person name="Ruiz-Duenas F.J."/>
            <person name="Barrasa J.M."/>
            <person name="Sanchez-Garcia M."/>
            <person name="Camarero S."/>
            <person name="Miyauchi S."/>
            <person name="Serrano A."/>
            <person name="Linde D."/>
            <person name="Babiker R."/>
            <person name="Drula E."/>
            <person name="Ayuso-Fernandez I."/>
            <person name="Pacheco R."/>
            <person name="Padilla G."/>
            <person name="Ferreira P."/>
            <person name="Barriuso J."/>
            <person name="Kellner H."/>
            <person name="Castanera R."/>
            <person name="Alfaro M."/>
            <person name="Ramirez L."/>
            <person name="Pisabarro A.G."/>
            <person name="Kuo A."/>
            <person name="Tritt A."/>
            <person name="Lipzen A."/>
            <person name="He G."/>
            <person name="Yan M."/>
            <person name="Ng V."/>
            <person name="Cullen D."/>
            <person name="Martin F."/>
            <person name="Rosso M.-N."/>
            <person name="Henrissat B."/>
            <person name="Hibbett D."/>
            <person name="Martinez A.T."/>
            <person name="Grigoriev I.V."/>
        </authorList>
    </citation>
    <scope>NUCLEOTIDE SEQUENCE</scope>
    <source>
        <strain evidence="2">CBS 247.69</strain>
    </source>
</reference>
<comment type="caution">
    <text evidence="2">The sequence shown here is derived from an EMBL/GenBank/DDBJ whole genome shotgun (WGS) entry which is preliminary data.</text>
</comment>
<dbReference type="Proteomes" id="UP000807353">
    <property type="component" value="Unassembled WGS sequence"/>
</dbReference>
<proteinExistence type="predicted"/>
<name>A0A9P5XYN5_9AGAR</name>
<feature type="region of interest" description="Disordered" evidence="1">
    <location>
        <begin position="68"/>
        <end position="97"/>
    </location>
</feature>
<evidence type="ECO:0000256" key="1">
    <source>
        <dbReference type="SAM" id="MobiDB-lite"/>
    </source>
</evidence>
<evidence type="ECO:0000313" key="3">
    <source>
        <dbReference type="Proteomes" id="UP000807353"/>
    </source>
</evidence>
<organism evidence="2 3">
    <name type="scientific">Collybia nuda</name>
    <dbReference type="NCBI Taxonomy" id="64659"/>
    <lineage>
        <taxon>Eukaryota</taxon>
        <taxon>Fungi</taxon>
        <taxon>Dikarya</taxon>
        <taxon>Basidiomycota</taxon>
        <taxon>Agaricomycotina</taxon>
        <taxon>Agaricomycetes</taxon>
        <taxon>Agaricomycetidae</taxon>
        <taxon>Agaricales</taxon>
        <taxon>Tricholomatineae</taxon>
        <taxon>Clitocybaceae</taxon>
        <taxon>Collybia</taxon>
    </lineage>
</organism>
<dbReference type="AlphaFoldDB" id="A0A9P5XYN5"/>
<dbReference type="OrthoDB" id="3069585at2759"/>